<keyword evidence="3" id="KW-1185">Reference proteome</keyword>
<proteinExistence type="predicted"/>
<accession>A0ABQ9YPD3</accession>
<evidence type="ECO:0000313" key="3">
    <source>
        <dbReference type="Proteomes" id="UP001234178"/>
    </source>
</evidence>
<comment type="caution">
    <text evidence="2">The sequence shown here is derived from an EMBL/GenBank/DDBJ whole genome shotgun (WGS) entry which is preliminary data.</text>
</comment>
<sequence length="90" mass="10283">MARDGGLTGRRGVTRETDSRPPQKRGKKAHVNKPQQSLRILLERMLKLSKETPIRFTYSLNITFIEDRRTESTGTTCVREPRHCGNVSES</sequence>
<feature type="region of interest" description="Disordered" evidence="1">
    <location>
        <begin position="1"/>
        <end position="35"/>
    </location>
</feature>
<organism evidence="2 3">
    <name type="scientific">Daphnia magna</name>
    <dbReference type="NCBI Taxonomy" id="35525"/>
    <lineage>
        <taxon>Eukaryota</taxon>
        <taxon>Metazoa</taxon>
        <taxon>Ecdysozoa</taxon>
        <taxon>Arthropoda</taxon>
        <taxon>Crustacea</taxon>
        <taxon>Branchiopoda</taxon>
        <taxon>Diplostraca</taxon>
        <taxon>Cladocera</taxon>
        <taxon>Anomopoda</taxon>
        <taxon>Daphniidae</taxon>
        <taxon>Daphnia</taxon>
    </lineage>
</organism>
<evidence type="ECO:0000313" key="2">
    <source>
        <dbReference type="EMBL" id="KAK4002478.1"/>
    </source>
</evidence>
<evidence type="ECO:0000256" key="1">
    <source>
        <dbReference type="SAM" id="MobiDB-lite"/>
    </source>
</evidence>
<feature type="compositionally biased region" description="Basic residues" evidence="1">
    <location>
        <begin position="22"/>
        <end position="31"/>
    </location>
</feature>
<reference evidence="2 3" key="1">
    <citation type="journal article" date="2023" name="Nucleic Acids Res.">
        <title>The hologenome of Daphnia magna reveals possible DNA methylation and microbiome-mediated evolution of the host genome.</title>
        <authorList>
            <person name="Chaturvedi A."/>
            <person name="Li X."/>
            <person name="Dhandapani V."/>
            <person name="Marshall H."/>
            <person name="Kissane S."/>
            <person name="Cuenca-Cambronero M."/>
            <person name="Asole G."/>
            <person name="Calvet F."/>
            <person name="Ruiz-Romero M."/>
            <person name="Marangio P."/>
            <person name="Guigo R."/>
            <person name="Rago D."/>
            <person name="Mirbahai L."/>
            <person name="Eastwood N."/>
            <person name="Colbourne J.K."/>
            <person name="Zhou J."/>
            <person name="Mallon E."/>
            <person name="Orsini L."/>
        </authorList>
    </citation>
    <scope>NUCLEOTIDE SEQUENCE [LARGE SCALE GENOMIC DNA]</scope>
    <source>
        <strain evidence="2">LRV0_1</strain>
    </source>
</reference>
<dbReference type="EMBL" id="JAOYFB010000001">
    <property type="protein sequence ID" value="KAK4002478.1"/>
    <property type="molecule type" value="Genomic_DNA"/>
</dbReference>
<protein>
    <submittedName>
        <fullName evidence="2">Uncharacterized protein</fullName>
    </submittedName>
</protein>
<name>A0ABQ9YPD3_9CRUS</name>
<gene>
    <name evidence="2" type="ORF">OUZ56_004302</name>
</gene>
<dbReference type="Proteomes" id="UP001234178">
    <property type="component" value="Unassembled WGS sequence"/>
</dbReference>